<dbReference type="RefSeq" id="WP_138679030.1">
    <property type="nucleotide sequence ID" value="NZ_SWAD01000142.1"/>
</dbReference>
<sequence>MTGSLRLLLEDFLGLMREEGELDAFLPLLMSAMGHEVVYRAQKGPRQYGVDIVSVGTDGDGRRKLFLWLVKCGDIGRQDWNTGPQAIRQSIEDVGDTYLRSHVAPEHKRLRKKLLVVTNGDFKANINETIAGYLENWCSQKNVDAEQVNGSKLAAWTERHLLDEYILPSDSRVLLRRMLANVASPDLCVMVGRILIDQMLEGAVAPAKSQAAEIKKLLTGLRGMRTALQVLFMWSINEDNLLAAYTLNQYAVLATWAKLHQRLRAGDVKVSQEFNQLLGGMSVVAEIYHQKMDDYYVVQDAFANALPDSLLVSRTVFDELGKLGQLGCLLAFQAKESGNQDVRAGALNYANRVKALLQSHSCNALPAFDYQSANIHTALLLLVLAEERDTAKAWLSRLCQRLHYATVVRKFMPMSATFEDALAVRDGEEEMADEFCNTSTLLPILFIWTAALGMRDAYDFLRSEVLPRMKGTTPNLWSSETGFDYAVGSGQALHEHGVGESVMQFPEEPSEFLQAMSVRLAGIEGIQSSTWYQLRAPYIPLLAALHWQSQIPREMLVRQTVAFAGTTAAEISWPAANAC</sequence>
<accession>A0A5S4EHZ0</accession>
<proteinExistence type="predicted"/>
<evidence type="ECO:0000313" key="1">
    <source>
        <dbReference type="EMBL" id="TMQ74869.1"/>
    </source>
</evidence>
<dbReference type="Proteomes" id="UP000306324">
    <property type="component" value="Unassembled WGS sequence"/>
</dbReference>
<evidence type="ECO:0000313" key="2">
    <source>
        <dbReference type="Proteomes" id="UP000306324"/>
    </source>
</evidence>
<organism evidence="1 2">
    <name type="scientific">Candidatus Accumulibacter phosphatis</name>
    <dbReference type="NCBI Taxonomy" id="327160"/>
    <lineage>
        <taxon>Bacteria</taxon>
        <taxon>Pseudomonadati</taxon>
        <taxon>Pseudomonadota</taxon>
        <taxon>Betaproteobacteria</taxon>
        <taxon>Candidatus Accumulibacter</taxon>
    </lineage>
</organism>
<name>A0A5S4EHZ0_9PROT</name>
<dbReference type="EMBL" id="SWAD01000142">
    <property type="protein sequence ID" value="TMQ74869.1"/>
    <property type="molecule type" value="Genomic_DNA"/>
</dbReference>
<gene>
    <name evidence="1" type="ORF">ACCUM_2635</name>
</gene>
<comment type="caution">
    <text evidence="1">The sequence shown here is derived from an EMBL/GenBank/DDBJ whole genome shotgun (WGS) entry which is preliminary data.</text>
</comment>
<protein>
    <submittedName>
        <fullName evidence="1">Uncharacterized protein</fullName>
    </submittedName>
</protein>
<reference evidence="1 2" key="1">
    <citation type="submission" date="2019-04" db="EMBL/GenBank/DDBJ databases">
        <title>A novel phosphate-accumulating bacterium identified in bioreactor for phosphate removal from wastewater.</title>
        <authorList>
            <person name="Kotlyarov R.Y."/>
            <person name="Beletsky A.V."/>
            <person name="Kallistova A.Y."/>
            <person name="Dorofeev A.G."/>
            <person name="Nikolaev Y.Y."/>
            <person name="Pimenov N.V."/>
            <person name="Ravin N.V."/>
            <person name="Mardanov A.V."/>
        </authorList>
    </citation>
    <scope>NUCLEOTIDE SEQUENCE [LARGE SCALE GENOMIC DNA]</scope>
    <source>
        <strain evidence="1 2">Bin19</strain>
    </source>
</reference>
<dbReference type="OrthoDB" id="5540856at2"/>
<keyword evidence="2" id="KW-1185">Reference proteome</keyword>
<dbReference type="AlphaFoldDB" id="A0A5S4EHZ0"/>